<sequence>MPSLAILDDNLSVSPAHFSHIPSSSLSIKVFKNAMPLRTPEDEAALIKTLKPFVIISTMRERTSFPGFLLRQLPDLKLLLCTGTQLETFDMEVSKELGLPVEDEYGEKTFQVVSKKTLLQTADVITIHYVLSERSKGIVAEEELSLMKPTVVFVNTSRGPLVVERDLLDCASHGSIAGIALDVFDQEPLRSDSLCCSHDWAKDGSSRVLLSPHMGYVETDVMNDFYAGQAESVERWLEGKELEDRLV</sequence>
<dbReference type="EMBL" id="KN847339">
    <property type="protein sequence ID" value="KIW40064.1"/>
    <property type="molecule type" value="Genomic_DNA"/>
</dbReference>
<name>A0A0D2DX68_9EURO</name>
<organism evidence="5 6">
    <name type="scientific">Exophiala oligosperma</name>
    <dbReference type="NCBI Taxonomy" id="215243"/>
    <lineage>
        <taxon>Eukaryota</taxon>
        <taxon>Fungi</taxon>
        <taxon>Dikarya</taxon>
        <taxon>Ascomycota</taxon>
        <taxon>Pezizomycotina</taxon>
        <taxon>Eurotiomycetes</taxon>
        <taxon>Chaetothyriomycetidae</taxon>
        <taxon>Chaetothyriales</taxon>
        <taxon>Herpotrichiellaceae</taxon>
        <taxon>Exophiala</taxon>
    </lineage>
</organism>
<evidence type="ECO:0000256" key="3">
    <source>
        <dbReference type="ARBA" id="ARBA00023027"/>
    </source>
</evidence>
<dbReference type="PROSITE" id="PS00671">
    <property type="entry name" value="D_2_HYDROXYACID_DH_3"/>
    <property type="match status" value="1"/>
</dbReference>
<dbReference type="SUPFAM" id="SSF51735">
    <property type="entry name" value="NAD(P)-binding Rossmann-fold domains"/>
    <property type="match status" value="1"/>
</dbReference>
<dbReference type="GO" id="GO:0051287">
    <property type="term" value="F:NAD binding"/>
    <property type="evidence" value="ECO:0007669"/>
    <property type="project" value="InterPro"/>
</dbReference>
<keyword evidence="3" id="KW-0520">NAD</keyword>
<feature type="domain" description="D-isomer specific 2-hydroxyacid dehydrogenase NAD-binding" evidence="4">
    <location>
        <begin position="87"/>
        <end position="215"/>
    </location>
</feature>
<dbReference type="InterPro" id="IPR050857">
    <property type="entry name" value="D-2-hydroxyacid_DH"/>
</dbReference>
<dbReference type="SUPFAM" id="SSF52283">
    <property type="entry name" value="Formate/glycerate dehydrogenase catalytic domain-like"/>
    <property type="match status" value="1"/>
</dbReference>
<dbReference type="AlphaFoldDB" id="A0A0D2DX68"/>
<dbReference type="Proteomes" id="UP000053342">
    <property type="component" value="Unassembled WGS sequence"/>
</dbReference>
<evidence type="ECO:0000256" key="1">
    <source>
        <dbReference type="ARBA" id="ARBA00005854"/>
    </source>
</evidence>
<dbReference type="InterPro" id="IPR036291">
    <property type="entry name" value="NAD(P)-bd_dom_sf"/>
</dbReference>
<dbReference type="OrthoDB" id="298012at2759"/>
<protein>
    <recommendedName>
        <fullName evidence="4">D-isomer specific 2-hydroxyacid dehydrogenase NAD-binding domain-containing protein</fullName>
    </recommendedName>
</protein>
<gene>
    <name evidence="5" type="ORF">PV06_08617</name>
</gene>
<evidence type="ECO:0000313" key="6">
    <source>
        <dbReference type="Proteomes" id="UP000053342"/>
    </source>
</evidence>
<keyword evidence="6" id="KW-1185">Reference proteome</keyword>
<dbReference type="VEuPathDB" id="FungiDB:PV06_08617"/>
<dbReference type="Gene3D" id="3.40.50.720">
    <property type="entry name" value="NAD(P)-binding Rossmann-like Domain"/>
    <property type="match status" value="2"/>
</dbReference>
<dbReference type="InterPro" id="IPR006140">
    <property type="entry name" value="D-isomer_DH_NAD-bd"/>
</dbReference>
<evidence type="ECO:0000313" key="5">
    <source>
        <dbReference type="EMBL" id="KIW40064.1"/>
    </source>
</evidence>
<keyword evidence="2" id="KW-0560">Oxidoreductase</keyword>
<dbReference type="GeneID" id="27360691"/>
<dbReference type="PANTHER" id="PTHR42789:SF1">
    <property type="entry name" value="D-ISOMER SPECIFIC 2-HYDROXYACID DEHYDROGENASE FAMILY PROTEIN (AFU_ORTHOLOGUE AFUA_6G10090)"/>
    <property type="match status" value="1"/>
</dbReference>
<evidence type="ECO:0000259" key="4">
    <source>
        <dbReference type="Pfam" id="PF02826"/>
    </source>
</evidence>
<accession>A0A0D2DX68</accession>
<dbReference type="STRING" id="215243.A0A0D2DX68"/>
<proteinExistence type="inferred from homology"/>
<dbReference type="Pfam" id="PF02826">
    <property type="entry name" value="2-Hacid_dh_C"/>
    <property type="match status" value="1"/>
</dbReference>
<reference evidence="5 6" key="1">
    <citation type="submission" date="2015-01" db="EMBL/GenBank/DDBJ databases">
        <title>The Genome Sequence of Exophiala oligosperma CBS72588.</title>
        <authorList>
            <consortium name="The Broad Institute Genomics Platform"/>
            <person name="Cuomo C."/>
            <person name="de Hoog S."/>
            <person name="Gorbushina A."/>
            <person name="Stielow B."/>
            <person name="Teixiera M."/>
            <person name="Abouelleil A."/>
            <person name="Chapman S.B."/>
            <person name="Priest M."/>
            <person name="Young S.K."/>
            <person name="Wortman J."/>
            <person name="Nusbaum C."/>
            <person name="Birren B."/>
        </authorList>
    </citation>
    <scope>NUCLEOTIDE SEQUENCE [LARGE SCALE GENOMIC DNA]</scope>
    <source>
        <strain evidence="5 6">CBS 72588</strain>
    </source>
</reference>
<comment type="similarity">
    <text evidence="1">Belongs to the D-isomer specific 2-hydroxyacid dehydrogenase family.</text>
</comment>
<dbReference type="InterPro" id="IPR029753">
    <property type="entry name" value="D-isomer_DH_CS"/>
</dbReference>
<evidence type="ECO:0000256" key="2">
    <source>
        <dbReference type="ARBA" id="ARBA00023002"/>
    </source>
</evidence>
<dbReference type="RefSeq" id="XP_016260280.1">
    <property type="nucleotide sequence ID" value="XM_016409972.1"/>
</dbReference>
<dbReference type="HOGENOM" id="CLU_019796_1_3_1"/>
<dbReference type="PANTHER" id="PTHR42789">
    <property type="entry name" value="D-ISOMER SPECIFIC 2-HYDROXYACID DEHYDROGENASE FAMILY PROTEIN (AFU_ORTHOLOGUE AFUA_6G10090)"/>
    <property type="match status" value="1"/>
</dbReference>
<dbReference type="GO" id="GO:0016491">
    <property type="term" value="F:oxidoreductase activity"/>
    <property type="evidence" value="ECO:0007669"/>
    <property type="project" value="UniProtKB-KW"/>
</dbReference>